<evidence type="ECO:0000313" key="4">
    <source>
        <dbReference type="Proteomes" id="UP000315783"/>
    </source>
</evidence>
<sequence>MLTSALLTFALAAGAGVTATPAGAGPATSTSTNTSIITGCRPRPTPAAALPDTYTLFRGDGSAQQGWPAVSDWGTFDQLWLANTALISIACSKHGWGADNSPAETAELRASIRAVAAKSGLGGGPGGGDGGGGVDERFVLATVMQESNGCVRAPTTHNGVRNPGLMQSHDGDGDCAAAEPCPAAEIALMIADGTLGTRSGDGLKQVLAKARNATAAAEAAATARPFYVAARLYNSGQADYDNLGDPKGATACYVSDIANRLTGWVFAESECRRPGVVP</sequence>
<feature type="chain" id="PRO_5022233913" evidence="2">
    <location>
        <begin position="20"/>
        <end position="278"/>
    </location>
</feature>
<evidence type="ECO:0000256" key="2">
    <source>
        <dbReference type="SAM" id="SignalP"/>
    </source>
</evidence>
<dbReference type="EMBL" id="SPUK01000001">
    <property type="protein sequence ID" value="TQW01143.1"/>
    <property type="molecule type" value="Genomic_DNA"/>
</dbReference>
<accession>A0A545WE94</accession>
<dbReference type="OrthoDB" id="1193027at2759"/>
<proteinExistence type="predicted"/>
<dbReference type="Proteomes" id="UP000315783">
    <property type="component" value="Unassembled WGS sequence"/>
</dbReference>
<keyword evidence="4" id="KW-1185">Reference proteome</keyword>
<evidence type="ECO:0000256" key="1">
    <source>
        <dbReference type="SAM" id="MobiDB-lite"/>
    </source>
</evidence>
<keyword evidence="2" id="KW-0732">Signal</keyword>
<organism evidence="3 4">
    <name type="scientific">Cordyceps javanica</name>
    <dbReference type="NCBI Taxonomy" id="43265"/>
    <lineage>
        <taxon>Eukaryota</taxon>
        <taxon>Fungi</taxon>
        <taxon>Dikarya</taxon>
        <taxon>Ascomycota</taxon>
        <taxon>Pezizomycotina</taxon>
        <taxon>Sordariomycetes</taxon>
        <taxon>Hypocreomycetidae</taxon>
        <taxon>Hypocreales</taxon>
        <taxon>Cordycipitaceae</taxon>
        <taxon>Cordyceps</taxon>
    </lineage>
</organism>
<evidence type="ECO:0000313" key="3">
    <source>
        <dbReference type="EMBL" id="TQW01143.1"/>
    </source>
</evidence>
<feature type="region of interest" description="Disordered" evidence="1">
    <location>
        <begin position="20"/>
        <end position="42"/>
    </location>
</feature>
<comment type="caution">
    <text evidence="3">The sequence shown here is derived from an EMBL/GenBank/DDBJ whole genome shotgun (WGS) entry which is preliminary data.</text>
</comment>
<protein>
    <submittedName>
        <fullName evidence="3">Muramidase</fullName>
    </submittedName>
</protein>
<dbReference type="AlphaFoldDB" id="A0A545WE94"/>
<reference evidence="3 4" key="1">
    <citation type="journal article" date="2019" name="Appl. Microbiol. Biotechnol.">
        <title>Genome sequence of Isaria javanica and comparative genome analysis insights into family S53 peptidase evolution in fungal entomopathogens.</title>
        <authorList>
            <person name="Lin R."/>
            <person name="Zhang X."/>
            <person name="Xin B."/>
            <person name="Zou M."/>
            <person name="Gao Y."/>
            <person name="Qin F."/>
            <person name="Hu Q."/>
            <person name="Xie B."/>
            <person name="Cheng X."/>
        </authorList>
    </citation>
    <scope>NUCLEOTIDE SEQUENCE [LARGE SCALE GENOMIC DNA]</scope>
    <source>
        <strain evidence="3 4">IJ1G</strain>
    </source>
</reference>
<feature type="compositionally biased region" description="Low complexity" evidence="1">
    <location>
        <begin position="20"/>
        <end position="38"/>
    </location>
</feature>
<gene>
    <name evidence="3" type="ORF">IF1G_01074</name>
</gene>
<feature type="signal peptide" evidence="2">
    <location>
        <begin position="1"/>
        <end position="19"/>
    </location>
</feature>
<name>A0A545WE94_9HYPO</name>